<organism evidence="1 2">
    <name type="scientific">Naganishia adeliensis</name>
    <dbReference type="NCBI Taxonomy" id="92952"/>
    <lineage>
        <taxon>Eukaryota</taxon>
        <taxon>Fungi</taxon>
        <taxon>Dikarya</taxon>
        <taxon>Basidiomycota</taxon>
        <taxon>Agaricomycotina</taxon>
        <taxon>Tremellomycetes</taxon>
        <taxon>Filobasidiales</taxon>
        <taxon>Filobasidiaceae</taxon>
        <taxon>Naganishia</taxon>
    </lineage>
</organism>
<comment type="caution">
    <text evidence="1">The sequence shown here is derived from an EMBL/GenBank/DDBJ whole genome shotgun (WGS) entry which is preliminary data.</text>
</comment>
<protein>
    <submittedName>
        <fullName evidence="1">Uncharacterized protein</fullName>
    </submittedName>
</protein>
<name>A0ACC2X4E7_9TREE</name>
<reference evidence="1" key="1">
    <citation type="submission" date="2023-04" db="EMBL/GenBank/DDBJ databases">
        <title>Draft Genome sequencing of Naganishia species isolated from polar environments using Oxford Nanopore Technology.</title>
        <authorList>
            <person name="Leo P."/>
            <person name="Venkateswaran K."/>
        </authorList>
    </citation>
    <scope>NUCLEOTIDE SEQUENCE</scope>
    <source>
        <strain evidence="1">MNA-CCFEE 5262</strain>
    </source>
</reference>
<dbReference type="Proteomes" id="UP001230649">
    <property type="component" value="Unassembled WGS sequence"/>
</dbReference>
<proteinExistence type="predicted"/>
<accession>A0ACC2X4E7</accession>
<evidence type="ECO:0000313" key="1">
    <source>
        <dbReference type="EMBL" id="KAJ9117926.1"/>
    </source>
</evidence>
<evidence type="ECO:0000313" key="2">
    <source>
        <dbReference type="Proteomes" id="UP001230649"/>
    </source>
</evidence>
<keyword evidence="2" id="KW-1185">Reference proteome</keyword>
<gene>
    <name evidence="1" type="ORF">QFC20_000207</name>
</gene>
<dbReference type="EMBL" id="JASBWS010000001">
    <property type="protein sequence ID" value="KAJ9117926.1"/>
    <property type="molecule type" value="Genomic_DNA"/>
</dbReference>
<sequence length="394" mass="42064">MDVQDLVHDASAITEGQSSAIKDITFGSIAGMASKLFEHPFDLGKLDLLGSYSFCQPIHYAPLPLVKVRLQSQPTDRPPTFAGPLDCFRQTWGREGWKGLYRGVSAPLVGAACENACLFLTYNKFQDIILNIRPTVGGVSELVDGKPRRRELMLGELALAAGAAGAAASFLLTPIELVKCRMQVQRLAQEGIFGAAPSTSAPIASASSTRAYSTAAVKPKLQGPFEIVRSTIAAHGLKGLWLGQTGTLFRETGGSAAWFGAYEAVSRAFISVKQEQADAVGAGTKIAKKDLSTLQLMAAGACAGMSYNIVLFPADCVKSAMQTEEELRPRQRGPDGKFIGQGPKFWSVAKRIYTSRGIAGLYAGCGVTVARAAPSSAMIFLIYESLESRFGSYF</sequence>